<organism evidence="1 2">
    <name type="scientific">Leifsonia williamsii</name>
    <dbReference type="NCBI Taxonomy" id="3035919"/>
    <lineage>
        <taxon>Bacteria</taxon>
        <taxon>Bacillati</taxon>
        <taxon>Actinomycetota</taxon>
        <taxon>Actinomycetes</taxon>
        <taxon>Micrococcales</taxon>
        <taxon>Microbacteriaceae</taxon>
        <taxon>Leifsonia</taxon>
    </lineage>
</organism>
<reference evidence="1" key="1">
    <citation type="submission" date="2023-06" db="EMBL/GenBank/DDBJ databases">
        <title>MT1 and MT2 Draft Genomes of Novel Species.</title>
        <authorList>
            <person name="Venkateswaran K."/>
        </authorList>
    </citation>
    <scope>NUCLEOTIDE SEQUENCE</scope>
    <source>
        <strain evidence="1">F6_8S_P_1B</strain>
    </source>
</reference>
<gene>
    <name evidence="1" type="ORF">P5G50_03765</name>
</gene>
<proteinExistence type="predicted"/>
<dbReference type="Proteomes" id="UP001174208">
    <property type="component" value="Unassembled WGS sequence"/>
</dbReference>
<dbReference type="EMBL" id="JAROCF010000001">
    <property type="protein sequence ID" value="MDN4613562.1"/>
    <property type="molecule type" value="Genomic_DNA"/>
</dbReference>
<evidence type="ECO:0008006" key="3">
    <source>
        <dbReference type="Google" id="ProtNLM"/>
    </source>
</evidence>
<sequence>MSANWHPVANAQPTEWLLRQGAAGAPYAVVRRFAFGDPNRPDVWFRVVTWAPASAGRELIGWCRTLEAAAAAGWDHRCAAESWRHHMAARRTDPATMASTRPSAADLVRFYRAALRRTPSAGSMSGAARTPAPAMKGRR</sequence>
<keyword evidence="2" id="KW-1185">Reference proteome</keyword>
<evidence type="ECO:0000313" key="2">
    <source>
        <dbReference type="Proteomes" id="UP001174208"/>
    </source>
</evidence>
<comment type="caution">
    <text evidence="1">The sequence shown here is derived from an EMBL/GenBank/DDBJ whole genome shotgun (WGS) entry which is preliminary data.</text>
</comment>
<dbReference type="RefSeq" id="WP_301211785.1">
    <property type="nucleotide sequence ID" value="NZ_JAROCF010000001.1"/>
</dbReference>
<accession>A0ABT8KAP9</accession>
<protein>
    <recommendedName>
        <fullName evidence="3">DUF3291 domain-containing protein</fullName>
    </recommendedName>
</protein>
<name>A0ABT8KAP9_9MICO</name>
<evidence type="ECO:0000313" key="1">
    <source>
        <dbReference type="EMBL" id="MDN4613562.1"/>
    </source>
</evidence>